<dbReference type="PANTHER" id="PTHR35276">
    <property type="entry name" value="S-ADENOSYL-L-METHIONINE-DEPENDENT METHYLTRANSFERASES SUPERFAMILY PROTEIN"/>
    <property type="match status" value="1"/>
</dbReference>
<accession>A0A2I0QV04</accession>
<dbReference type="AlphaFoldDB" id="A0A2I0QV04"/>
<comment type="caution">
    <text evidence="1">The sequence shown here is derived from an EMBL/GenBank/DDBJ whole genome shotgun (WGS) entry which is preliminary data.</text>
</comment>
<proteinExistence type="predicted"/>
<sequence>MKSIIPLAHSILEESLREGDIVVDATLGNGHDSLFLSKIVRKEGAVYGFDIQEEAILQSKKLFQQEDAQNIYTFNIGHENAADLLKQKEVESIDGVIFNLGYLPGGDHTVTTLSRTTIIAFNDLFELLKPNKYIVFVVYPGHEQGNHESDSLVSHLSKIPAKDADIAKYQMVNRSEAAPYVIAVFKK</sequence>
<evidence type="ECO:0000313" key="2">
    <source>
        <dbReference type="Proteomes" id="UP000243524"/>
    </source>
</evidence>
<reference evidence="1 2" key="1">
    <citation type="submission" date="2017-06" db="EMBL/GenBank/DDBJ databases">
        <title>the draft geome sequence of Illustriluteabacillus marina B3227.</title>
        <authorList>
            <person name="He R.-H."/>
            <person name="Du Z.-J."/>
        </authorList>
    </citation>
    <scope>NUCLEOTIDE SEQUENCE [LARGE SCALE GENOMIC DNA]</scope>
    <source>
        <strain evidence="1 2">B3227</strain>
    </source>
</reference>
<dbReference type="Gene3D" id="3.40.50.150">
    <property type="entry name" value="Vaccinia Virus protein VP39"/>
    <property type="match status" value="1"/>
</dbReference>
<protein>
    <submittedName>
        <fullName evidence="1">16S rRNA (Cytosine(1402)-N(4))-methyltransferase</fullName>
    </submittedName>
</protein>
<keyword evidence="1" id="KW-0808">Transferase</keyword>
<dbReference type="GO" id="GO:0032259">
    <property type="term" value="P:methylation"/>
    <property type="evidence" value="ECO:0007669"/>
    <property type="project" value="UniProtKB-KW"/>
</dbReference>
<dbReference type="GO" id="GO:0008168">
    <property type="term" value="F:methyltransferase activity"/>
    <property type="evidence" value="ECO:0007669"/>
    <property type="project" value="UniProtKB-KW"/>
</dbReference>
<keyword evidence="1" id="KW-0489">Methyltransferase</keyword>
<dbReference type="SUPFAM" id="SSF53335">
    <property type="entry name" value="S-adenosyl-L-methionine-dependent methyltransferases"/>
    <property type="match status" value="1"/>
</dbReference>
<evidence type="ECO:0000313" key="1">
    <source>
        <dbReference type="EMBL" id="PKR78148.1"/>
    </source>
</evidence>
<dbReference type="InterPro" id="IPR010719">
    <property type="entry name" value="MnmM_MeTrfase"/>
</dbReference>
<dbReference type="Proteomes" id="UP000243524">
    <property type="component" value="Unassembled WGS sequence"/>
</dbReference>
<dbReference type="InterPro" id="IPR029063">
    <property type="entry name" value="SAM-dependent_MTases_sf"/>
</dbReference>
<dbReference type="OrthoDB" id="9792989at2"/>
<dbReference type="Pfam" id="PF06962">
    <property type="entry name" value="rRNA_methylase"/>
    <property type="match status" value="1"/>
</dbReference>
<keyword evidence="2" id="KW-1185">Reference proteome</keyword>
<name>A0A2I0QV04_9BACI</name>
<organism evidence="1 2">
    <name type="scientific">Halalkalibacillus sediminis</name>
    <dbReference type="NCBI Taxonomy" id="2018042"/>
    <lineage>
        <taxon>Bacteria</taxon>
        <taxon>Bacillati</taxon>
        <taxon>Bacillota</taxon>
        <taxon>Bacilli</taxon>
        <taxon>Bacillales</taxon>
        <taxon>Bacillaceae</taxon>
        <taxon>Halalkalibacillus</taxon>
    </lineage>
</organism>
<dbReference type="EMBL" id="PJNH01000002">
    <property type="protein sequence ID" value="PKR78148.1"/>
    <property type="molecule type" value="Genomic_DNA"/>
</dbReference>
<dbReference type="RefSeq" id="WP_101331754.1">
    <property type="nucleotide sequence ID" value="NZ_PJNH01000002.1"/>
</dbReference>
<gene>
    <name evidence="1" type="primary">mraW</name>
    <name evidence="1" type="ORF">CEY16_09555</name>
</gene>
<dbReference type="PANTHER" id="PTHR35276:SF1">
    <property type="entry name" value="TRNA (MNM(5)S(2)U34)-METHYLTRANSFERASE, CHLOROPLASTIC"/>
    <property type="match status" value="1"/>
</dbReference>